<protein>
    <submittedName>
        <fullName evidence="2">Isoquinoline 1-oxidoreductase subunit</fullName>
    </submittedName>
</protein>
<dbReference type="InterPro" id="IPR036280">
    <property type="entry name" value="Multihaem_cyt_sf"/>
</dbReference>
<evidence type="ECO:0000313" key="3">
    <source>
        <dbReference type="Proteomes" id="UP001597400"/>
    </source>
</evidence>
<sequence length="222" mass="23637">MTRPHTSIVMASRLALAGSAALLVAGVTLGASDPVPAKAAPNPSINLRDVTDFDAIADPAKRSAALFGEAGKVIESPRCMNCHPRTPRPTQGDEMRPHNPPMFAGKSGRGQPGLACTTCHGPANVKTFAAGIKSIPGDPHWGLAPPEMSWQGRSLAQICEQIKDPKRNGNRSLEAIWHHMAEDHLVGWAWRPGPGRHPAPGTQAAFGKLIRRWIDTGAHCPT</sequence>
<feature type="chain" id="PRO_5046440543" evidence="1">
    <location>
        <begin position="40"/>
        <end position="222"/>
    </location>
</feature>
<dbReference type="EMBL" id="JBHUGS010000003">
    <property type="protein sequence ID" value="MFD1951537.1"/>
    <property type="molecule type" value="Genomic_DNA"/>
</dbReference>
<accession>A0ABW4U0R9</accession>
<dbReference type="RefSeq" id="WP_380930284.1">
    <property type="nucleotide sequence ID" value="NZ_JBHUGS010000003.1"/>
</dbReference>
<evidence type="ECO:0000256" key="1">
    <source>
        <dbReference type="SAM" id="SignalP"/>
    </source>
</evidence>
<feature type="signal peptide" evidence="1">
    <location>
        <begin position="1"/>
        <end position="39"/>
    </location>
</feature>
<organism evidence="2 3">
    <name type="scientific">Sphingomonas arantia</name>
    <dbReference type="NCBI Taxonomy" id="1460676"/>
    <lineage>
        <taxon>Bacteria</taxon>
        <taxon>Pseudomonadati</taxon>
        <taxon>Pseudomonadota</taxon>
        <taxon>Alphaproteobacteria</taxon>
        <taxon>Sphingomonadales</taxon>
        <taxon>Sphingomonadaceae</taxon>
        <taxon>Sphingomonas</taxon>
    </lineage>
</organism>
<keyword evidence="3" id="KW-1185">Reference proteome</keyword>
<keyword evidence="1" id="KW-0732">Signal</keyword>
<reference evidence="3" key="1">
    <citation type="journal article" date="2019" name="Int. J. Syst. Evol. Microbiol.">
        <title>The Global Catalogue of Microorganisms (GCM) 10K type strain sequencing project: providing services to taxonomists for standard genome sequencing and annotation.</title>
        <authorList>
            <consortium name="The Broad Institute Genomics Platform"/>
            <consortium name="The Broad Institute Genome Sequencing Center for Infectious Disease"/>
            <person name="Wu L."/>
            <person name="Ma J."/>
        </authorList>
    </citation>
    <scope>NUCLEOTIDE SEQUENCE [LARGE SCALE GENOMIC DNA]</scope>
    <source>
        <strain evidence="3">CGMCC 1.12702</strain>
    </source>
</reference>
<gene>
    <name evidence="2" type="ORF">ACFSGX_12255</name>
</gene>
<name>A0ABW4U0R9_9SPHN</name>
<dbReference type="SUPFAM" id="SSF48695">
    <property type="entry name" value="Multiheme cytochromes"/>
    <property type="match status" value="1"/>
</dbReference>
<dbReference type="Proteomes" id="UP001597400">
    <property type="component" value="Unassembled WGS sequence"/>
</dbReference>
<comment type="caution">
    <text evidence="2">The sequence shown here is derived from an EMBL/GenBank/DDBJ whole genome shotgun (WGS) entry which is preliminary data.</text>
</comment>
<evidence type="ECO:0000313" key="2">
    <source>
        <dbReference type="EMBL" id="MFD1951537.1"/>
    </source>
</evidence>
<proteinExistence type="predicted"/>